<dbReference type="RefSeq" id="XP_002901554.1">
    <property type="nucleotide sequence ID" value="XM_002901508.1"/>
</dbReference>
<dbReference type="InParanoid" id="D0NGX1"/>
<dbReference type="GeneID" id="9470206"/>
<feature type="compositionally biased region" description="Basic and acidic residues" evidence="1">
    <location>
        <begin position="64"/>
        <end position="74"/>
    </location>
</feature>
<evidence type="ECO:0000313" key="3">
    <source>
        <dbReference type="Proteomes" id="UP000006643"/>
    </source>
</evidence>
<dbReference type="VEuPathDB" id="FungiDB:PITG_10715"/>
<dbReference type="AlphaFoldDB" id="D0NGX1"/>
<feature type="region of interest" description="Disordered" evidence="1">
    <location>
        <begin position="1"/>
        <end position="20"/>
    </location>
</feature>
<protein>
    <submittedName>
        <fullName evidence="2">Uncharacterized protein</fullName>
    </submittedName>
</protein>
<accession>D0NGX1</accession>
<reference evidence="3" key="1">
    <citation type="journal article" date="2009" name="Nature">
        <title>Genome sequence and analysis of the Irish potato famine pathogen Phytophthora infestans.</title>
        <authorList>
            <consortium name="The Broad Institute Genome Sequencing Platform"/>
            <person name="Haas B.J."/>
            <person name="Kamoun S."/>
            <person name="Zody M.C."/>
            <person name="Jiang R.H."/>
            <person name="Handsaker R.E."/>
            <person name="Cano L.M."/>
            <person name="Grabherr M."/>
            <person name="Kodira C.D."/>
            <person name="Raffaele S."/>
            <person name="Torto-Alalibo T."/>
            <person name="Bozkurt T.O."/>
            <person name="Ah-Fong A.M."/>
            <person name="Alvarado L."/>
            <person name="Anderson V.L."/>
            <person name="Armstrong M.R."/>
            <person name="Avrova A."/>
            <person name="Baxter L."/>
            <person name="Beynon J."/>
            <person name="Boevink P.C."/>
            <person name="Bollmann S.R."/>
            <person name="Bos J.I."/>
            <person name="Bulone V."/>
            <person name="Cai G."/>
            <person name="Cakir C."/>
            <person name="Carrington J.C."/>
            <person name="Chawner M."/>
            <person name="Conti L."/>
            <person name="Costanzo S."/>
            <person name="Ewan R."/>
            <person name="Fahlgren N."/>
            <person name="Fischbach M.A."/>
            <person name="Fugelstad J."/>
            <person name="Gilroy E.M."/>
            <person name="Gnerre S."/>
            <person name="Green P.J."/>
            <person name="Grenville-Briggs L.J."/>
            <person name="Griffith J."/>
            <person name="Grunwald N.J."/>
            <person name="Horn K."/>
            <person name="Horner N.R."/>
            <person name="Hu C.H."/>
            <person name="Huitema E."/>
            <person name="Jeong D.H."/>
            <person name="Jones A.M."/>
            <person name="Jones J.D."/>
            <person name="Jones R.W."/>
            <person name="Karlsson E.K."/>
            <person name="Kunjeti S.G."/>
            <person name="Lamour K."/>
            <person name="Liu Z."/>
            <person name="Ma L."/>
            <person name="Maclean D."/>
            <person name="Chibucos M.C."/>
            <person name="McDonald H."/>
            <person name="McWalters J."/>
            <person name="Meijer H.J."/>
            <person name="Morgan W."/>
            <person name="Morris P.F."/>
            <person name="Munro C.A."/>
            <person name="O'Neill K."/>
            <person name="Ospina-Giraldo M."/>
            <person name="Pinzon A."/>
            <person name="Pritchard L."/>
            <person name="Ramsahoye B."/>
            <person name="Ren Q."/>
            <person name="Restrepo S."/>
            <person name="Roy S."/>
            <person name="Sadanandom A."/>
            <person name="Savidor A."/>
            <person name="Schornack S."/>
            <person name="Schwartz D.C."/>
            <person name="Schumann U.D."/>
            <person name="Schwessinger B."/>
            <person name="Seyer L."/>
            <person name="Sharpe T."/>
            <person name="Silvar C."/>
            <person name="Song J."/>
            <person name="Studholme D.J."/>
            <person name="Sykes S."/>
            <person name="Thines M."/>
            <person name="van de Vondervoort P.J."/>
            <person name="Phuntumart V."/>
            <person name="Wawra S."/>
            <person name="Weide R."/>
            <person name="Win J."/>
            <person name="Young C."/>
            <person name="Zhou S."/>
            <person name="Fry W."/>
            <person name="Meyers B.C."/>
            <person name="van West P."/>
            <person name="Ristaino J."/>
            <person name="Govers F."/>
            <person name="Birch P.R."/>
            <person name="Whisson S.C."/>
            <person name="Judelson H.S."/>
            <person name="Nusbaum C."/>
        </authorList>
    </citation>
    <scope>NUCLEOTIDE SEQUENCE [LARGE SCALE GENOMIC DNA]</scope>
    <source>
        <strain evidence="3">T30-4</strain>
    </source>
</reference>
<dbReference type="KEGG" id="pif:PITG_10715"/>
<feature type="region of interest" description="Disordered" evidence="1">
    <location>
        <begin position="157"/>
        <end position="176"/>
    </location>
</feature>
<evidence type="ECO:0000313" key="2">
    <source>
        <dbReference type="EMBL" id="EEY58610.1"/>
    </source>
</evidence>
<feature type="region of interest" description="Disordered" evidence="1">
    <location>
        <begin position="46"/>
        <end position="88"/>
    </location>
</feature>
<dbReference type="Proteomes" id="UP000006643">
    <property type="component" value="Unassembled WGS sequence"/>
</dbReference>
<gene>
    <name evidence="2" type="ORF">PITG_10715</name>
</gene>
<name>D0NGX1_PHYIT</name>
<keyword evidence="3" id="KW-1185">Reference proteome</keyword>
<sequence>MTIKEDEQRSSRLCVTSRRPQPEMHWIQTQLVGYAGVAKPPYAKGALVEKSSSDDGASTTSAKAQKEESDKEAARVTTTRSGPRWVPARVKQPRRLSVARNRDAPVDRNNCRRKVFEEPDDAGKVEDDLKAGDGVAYDRDLTNSSGRSVEVIDLMAEDGVDDPASSVTSALDEKED</sequence>
<feature type="compositionally biased region" description="Low complexity" evidence="1">
    <location>
        <begin position="54"/>
        <end position="63"/>
    </location>
</feature>
<organism evidence="2 3">
    <name type="scientific">Phytophthora infestans (strain T30-4)</name>
    <name type="common">Potato late blight agent</name>
    <dbReference type="NCBI Taxonomy" id="403677"/>
    <lineage>
        <taxon>Eukaryota</taxon>
        <taxon>Sar</taxon>
        <taxon>Stramenopiles</taxon>
        <taxon>Oomycota</taxon>
        <taxon>Peronosporomycetes</taxon>
        <taxon>Peronosporales</taxon>
        <taxon>Peronosporaceae</taxon>
        <taxon>Phytophthora</taxon>
    </lineage>
</organism>
<dbReference type="EMBL" id="DS028137">
    <property type="protein sequence ID" value="EEY58610.1"/>
    <property type="molecule type" value="Genomic_DNA"/>
</dbReference>
<feature type="compositionally biased region" description="Basic and acidic residues" evidence="1">
    <location>
        <begin position="1"/>
        <end position="10"/>
    </location>
</feature>
<dbReference type="HOGENOM" id="CLU_1528117_0_0_1"/>
<evidence type="ECO:0000256" key="1">
    <source>
        <dbReference type="SAM" id="MobiDB-lite"/>
    </source>
</evidence>
<proteinExistence type="predicted"/>